<name>G7NAW8_MACMU</name>
<protein>
    <submittedName>
        <fullName evidence="1">Uncharacterized protein</fullName>
    </submittedName>
</protein>
<gene>
    <name evidence="1" type="ORF">EGK_05675</name>
</gene>
<evidence type="ECO:0000313" key="1">
    <source>
        <dbReference type="EMBL" id="EHH22415.1"/>
    </source>
</evidence>
<dbReference type="Proteomes" id="UP000013456">
    <property type="component" value="Chromosome 13"/>
</dbReference>
<accession>G7NAW8</accession>
<sequence>MENNPPHNPVSLSPFPTRISVPLNMSQSHVKENWLMMKKSLEGKLCPSSCGSLNYRASRSPSVGTGPSSPIECFLYMKTWSSLQMTVASEEDKRKGKTQNVGLPLFVASTMRIVTLPSFHHLQLHTHTQTLVPQSPFGNCLTAHLETRWS</sequence>
<dbReference type="EMBL" id="CM001265">
    <property type="protein sequence ID" value="EHH22415.1"/>
    <property type="molecule type" value="Genomic_DNA"/>
</dbReference>
<dbReference type="AlphaFoldDB" id="G7NAW8"/>
<proteinExistence type="predicted"/>
<organism evidence="1">
    <name type="scientific">Macaca mulatta</name>
    <name type="common">Rhesus macaque</name>
    <dbReference type="NCBI Taxonomy" id="9544"/>
    <lineage>
        <taxon>Eukaryota</taxon>
        <taxon>Metazoa</taxon>
        <taxon>Chordata</taxon>
        <taxon>Craniata</taxon>
        <taxon>Vertebrata</taxon>
        <taxon>Euteleostomi</taxon>
        <taxon>Mammalia</taxon>
        <taxon>Eutheria</taxon>
        <taxon>Euarchontoglires</taxon>
        <taxon>Primates</taxon>
        <taxon>Haplorrhini</taxon>
        <taxon>Catarrhini</taxon>
        <taxon>Cercopithecidae</taxon>
        <taxon>Cercopithecinae</taxon>
        <taxon>Macaca</taxon>
    </lineage>
</organism>
<reference evidence="1" key="1">
    <citation type="journal article" date="2011" name="Nat. Biotechnol.">
        <title>Genome sequencing and comparison of two nonhuman primate animal models, the cynomolgus and Chinese rhesus macaques.</title>
        <authorList>
            <person name="Yan G."/>
            <person name="Zhang G."/>
            <person name="Fang X."/>
            <person name="Zhang Y."/>
            <person name="Li C."/>
            <person name="Ling F."/>
            <person name="Cooper D.N."/>
            <person name="Li Q."/>
            <person name="Li Y."/>
            <person name="van Gool A.J."/>
            <person name="Du H."/>
            <person name="Chen J."/>
            <person name="Chen R."/>
            <person name="Zhang P."/>
            <person name="Huang Z."/>
            <person name="Thompson J.R."/>
            <person name="Meng Y."/>
            <person name="Bai Y."/>
            <person name="Wang J."/>
            <person name="Zhuo M."/>
            <person name="Wang T."/>
            <person name="Huang Y."/>
            <person name="Wei L."/>
            <person name="Li J."/>
            <person name="Wang Z."/>
            <person name="Hu H."/>
            <person name="Yang P."/>
            <person name="Le L."/>
            <person name="Stenson P.D."/>
            <person name="Li B."/>
            <person name="Liu X."/>
            <person name="Ball E.V."/>
            <person name="An N."/>
            <person name="Huang Q."/>
            <person name="Zhang Y."/>
            <person name="Fan W."/>
            <person name="Zhang X."/>
            <person name="Li Y."/>
            <person name="Wang W."/>
            <person name="Katze M.G."/>
            <person name="Su B."/>
            <person name="Nielsen R."/>
            <person name="Yang H."/>
            <person name="Wang J."/>
            <person name="Wang X."/>
            <person name="Wang J."/>
        </authorList>
    </citation>
    <scope>NUCLEOTIDE SEQUENCE [LARGE SCALE GENOMIC DNA]</scope>
    <source>
        <strain evidence="1">CR-5</strain>
    </source>
</reference>